<feature type="active site" description="Proton donor" evidence="7">
    <location>
        <position position="398"/>
    </location>
</feature>
<dbReference type="CDD" id="cd11321">
    <property type="entry name" value="AmyAc_bac_euk_BE"/>
    <property type="match status" value="1"/>
</dbReference>
<dbReference type="EMBL" id="GG663739">
    <property type="protein sequence ID" value="EEH57028.1"/>
    <property type="molecule type" value="Genomic_DNA"/>
</dbReference>
<evidence type="ECO:0000256" key="7">
    <source>
        <dbReference type="PIRSR" id="PIRSR000463-1"/>
    </source>
</evidence>
<dbReference type="PANTHER" id="PTHR43651">
    <property type="entry name" value="1,4-ALPHA-GLUCAN-BRANCHING ENZYME"/>
    <property type="match status" value="1"/>
</dbReference>
<dbReference type="InterPro" id="IPR004193">
    <property type="entry name" value="Glyco_hydro_13_N"/>
</dbReference>
<accession>C1MRU9</accession>
<comment type="catalytic activity">
    <reaction evidence="1">
        <text>Transfers a segment of a (1-&gt;4)-alpha-D-glucan chain to a primary hydroxy group in a similar glucan chain.</text>
        <dbReference type="EC" id="2.4.1.18"/>
    </reaction>
</comment>
<dbReference type="Proteomes" id="UP000001876">
    <property type="component" value="Unassembled WGS sequence"/>
</dbReference>
<name>C1MRU9_MICPC</name>
<dbReference type="EC" id="2.4.1.18" evidence="4"/>
<dbReference type="OrthoDB" id="196493at2759"/>
<evidence type="ECO:0000256" key="6">
    <source>
        <dbReference type="ARBA" id="ARBA00023234"/>
    </source>
</evidence>
<dbReference type="InterPro" id="IPR037439">
    <property type="entry name" value="Branching_enzy"/>
</dbReference>
<keyword evidence="9" id="KW-0378">Hydrolase</keyword>
<keyword evidence="6" id="KW-0934">Plastid</keyword>
<evidence type="ECO:0000256" key="5">
    <source>
        <dbReference type="ARBA" id="ARBA00022679"/>
    </source>
</evidence>
<feature type="active site" description="Nucleophile" evidence="7">
    <location>
        <position position="341"/>
    </location>
</feature>
<dbReference type="InterPro" id="IPR014756">
    <property type="entry name" value="Ig_E-set"/>
</dbReference>
<sequence>MRPINDMLALCRNEPSLKPYEHLLLGRYKRFEHRYDEIERNEGSIQAFADSYETYGVHRLANGDVSYVEFAPGATRLALMGDFNDWTPFEHCGEKDEFGRWSLIVPKEKAPKHGDQIRVVMETGDGRVFDRIPAWIRAIAPCTNDGCNLDYHNGVFHDPPESERHAWRHEKPERKPAAGLRIYEAHVGMSSEEGRCGTYREFADDVLPKIAELGYNTVQLMAVADHAYYACFGYQITNFFAVAHRSGSPEDLKYLVDTAHGLGLQVLMDLVHAHASDNTIDGLNEFDGTQGHLFHEDPNLSWHALWGTRMFDYGRYETLRFLLSNVRFWSEEYKFDGFRFDGVTAMLYKHRGVHWDFLGGHDEMYGHHADEDACVYLMLANELLRGTPHGPAVTTVAEDVSGQTGVCRPVWHGGLGFDLRLSMGPPDHWSKLAHEPDFNWTPSRVAGLILGRNSEPAVAYLESHDQCLVGDKTFAFTLMDAAMYEGMNKHADPIHPAIERGVALHKIARLLTLAAGGEAWLNFMGNEFGHPEWVDFPREGNANSFHHARRQWSLRDDDNLYYKDLNAFDGALMKCDEENGLMIANRNGAMPHVFHCKDDSGVLAFHCGSNLVVANLHPHESYPYYKVGSAHAGRYRLVLDTDAKKYGGWGRIDENAEPCTEGGMCDWQGTGVCLYVPSRSAQVYALVDEWEMPVDEWGVHHDADFGYDVDDWEHDTGGGGDDAVWF</sequence>
<gene>
    <name evidence="9" type="primary">SBEIIB</name>
    <name evidence="9" type="ORF">MICPUCDRAFT_44337</name>
</gene>
<dbReference type="PIRSF" id="PIRSF000463">
    <property type="entry name" value="GlgB"/>
    <property type="match status" value="1"/>
</dbReference>
<dbReference type="InterPro" id="IPR006047">
    <property type="entry name" value="GH13_cat_dom"/>
</dbReference>
<dbReference type="Pfam" id="PF00128">
    <property type="entry name" value="Alpha-amylase"/>
    <property type="match status" value="1"/>
</dbReference>
<keyword evidence="10" id="KW-1185">Reference proteome</keyword>
<dbReference type="STRING" id="564608.C1MRU9"/>
<comment type="subcellular location">
    <subcellularLocation>
        <location evidence="2">Plastid</location>
        <location evidence="2">Amyloplast</location>
    </subcellularLocation>
</comment>
<dbReference type="KEGG" id="mpp:MICPUCDRAFT_44337"/>
<proteinExistence type="inferred from homology"/>
<dbReference type="eggNOG" id="KOG0470">
    <property type="taxonomic scope" value="Eukaryota"/>
</dbReference>
<dbReference type="AlphaFoldDB" id="C1MRU9"/>
<dbReference type="GO" id="GO:0005978">
    <property type="term" value="P:glycogen biosynthetic process"/>
    <property type="evidence" value="ECO:0007669"/>
    <property type="project" value="InterPro"/>
</dbReference>
<dbReference type="GO" id="GO:0009501">
    <property type="term" value="C:amyloplast"/>
    <property type="evidence" value="ECO:0007669"/>
    <property type="project" value="UniProtKB-SubCell"/>
</dbReference>
<dbReference type="GeneID" id="9684375"/>
<feature type="domain" description="Glycosyl hydrolase family 13 catalytic" evidence="8">
    <location>
        <begin position="196"/>
        <end position="569"/>
    </location>
</feature>
<dbReference type="Gene3D" id="3.20.20.80">
    <property type="entry name" value="Glycosidases"/>
    <property type="match status" value="1"/>
</dbReference>
<dbReference type="Gene3D" id="2.60.40.10">
    <property type="entry name" value="Immunoglobulins"/>
    <property type="match status" value="1"/>
</dbReference>
<evidence type="ECO:0000256" key="3">
    <source>
        <dbReference type="ARBA" id="ARBA00009000"/>
    </source>
</evidence>
<dbReference type="GO" id="GO:0043169">
    <property type="term" value="F:cation binding"/>
    <property type="evidence" value="ECO:0007669"/>
    <property type="project" value="InterPro"/>
</dbReference>
<dbReference type="Pfam" id="PF02806">
    <property type="entry name" value="Alpha-amylase_C"/>
    <property type="match status" value="1"/>
</dbReference>
<dbReference type="GO" id="GO:0003844">
    <property type="term" value="F:1,4-alpha-glucan branching enzyme activity"/>
    <property type="evidence" value="ECO:0007669"/>
    <property type="project" value="UniProtKB-EC"/>
</dbReference>
<evidence type="ECO:0000313" key="10">
    <source>
        <dbReference type="Proteomes" id="UP000001876"/>
    </source>
</evidence>
<dbReference type="GO" id="GO:0004553">
    <property type="term" value="F:hydrolase activity, hydrolyzing O-glycosyl compounds"/>
    <property type="evidence" value="ECO:0007669"/>
    <property type="project" value="InterPro"/>
</dbReference>
<evidence type="ECO:0000313" key="9">
    <source>
        <dbReference type="EMBL" id="EEH57028.1"/>
    </source>
</evidence>
<keyword evidence="6" id="KW-0035">Amyloplast</keyword>
<dbReference type="InterPro" id="IPR013783">
    <property type="entry name" value="Ig-like_fold"/>
</dbReference>
<dbReference type="SUPFAM" id="SSF81296">
    <property type="entry name" value="E set domains"/>
    <property type="match status" value="1"/>
</dbReference>
<comment type="similarity">
    <text evidence="3">Belongs to the glycosyl hydrolase 13 family. GlgB subfamily.</text>
</comment>
<reference evidence="9 10" key="1">
    <citation type="journal article" date="2009" name="Science">
        <title>Green evolution and dynamic adaptations revealed by genomes of the marine picoeukaryotes Micromonas.</title>
        <authorList>
            <person name="Worden A.Z."/>
            <person name="Lee J.H."/>
            <person name="Mock T."/>
            <person name="Rouze P."/>
            <person name="Simmons M.P."/>
            <person name="Aerts A.L."/>
            <person name="Allen A.E."/>
            <person name="Cuvelier M.L."/>
            <person name="Derelle E."/>
            <person name="Everett M.V."/>
            <person name="Foulon E."/>
            <person name="Grimwood J."/>
            <person name="Gundlach H."/>
            <person name="Henrissat B."/>
            <person name="Napoli C."/>
            <person name="McDonald S.M."/>
            <person name="Parker M.S."/>
            <person name="Rombauts S."/>
            <person name="Salamov A."/>
            <person name="Von Dassow P."/>
            <person name="Badger J.H."/>
            <person name="Coutinho P.M."/>
            <person name="Demir E."/>
            <person name="Dubchak I."/>
            <person name="Gentemann C."/>
            <person name="Eikrem W."/>
            <person name="Gready J.E."/>
            <person name="John U."/>
            <person name="Lanier W."/>
            <person name="Lindquist E.A."/>
            <person name="Lucas S."/>
            <person name="Mayer K.F."/>
            <person name="Moreau H."/>
            <person name="Not F."/>
            <person name="Otillar R."/>
            <person name="Panaud O."/>
            <person name="Pangilinan J."/>
            <person name="Paulsen I."/>
            <person name="Piegu B."/>
            <person name="Poliakov A."/>
            <person name="Robbens S."/>
            <person name="Schmutz J."/>
            <person name="Toulza E."/>
            <person name="Wyss T."/>
            <person name="Zelensky A."/>
            <person name="Zhou K."/>
            <person name="Armbrust E.V."/>
            <person name="Bhattacharya D."/>
            <person name="Goodenough U.W."/>
            <person name="Van de Peer Y."/>
            <person name="Grigoriev I.V."/>
        </authorList>
    </citation>
    <scope>NUCLEOTIDE SEQUENCE [LARGE SCALE GENOMIC DNA]</scope>
    <source>
        <strain evidence="9 10">CCMP1545</strain>
    </source>
</reference>
<protein>
    <recommendedName>
        <fullName evidence="4">1,4-alpha-glucan branching enzyme</fullName>
        <ecNumber evidence="4">2.4.1.18</ecNumber>
    </recommendedName>
</protein>
<dbReference type="Gene3D" id="2.60.40.1180">
    <property type="entry name" value="Golgi alpha-mannosidase II"/>
    <property type="match status" value="1"/>
</dbReference>
<dbReference type="SMART" id="SM00642">
    <property type="entry name" value="Aamy"/>
    <property type="match status" value="1"/>
</dbReference>
<dbReference type="InterPro" id="IPR017853">
    <property type="entry name" value="GH"/>
</dbReference>
<dbReference type="RefSeq" id="XP_003058573.1">
    <property type="nucleotide sequence ID" value="XM_003058527.1"/>
</dbReference>
<evidence type="ECO:0000256" key="1">
    <source>
        <dbReference type="ARBA" id="ARBA00000826"/>
    </source>
</evidence>
<keyword evidence="5" id="KW-0808">Transferase</keyword>
<dbReference type="SUPFAM" id="SSF51011">
    <property type="entry name" value="Glycosyl hydrolase domain"/>
    <property type="match status" value="1"/>
</dbReference>
<evidence type="ECO:0000256" key="2">
    <source>
        <dbReference type="ARBA" id="ARBA00004602"/>
    </source>
</evidence>
<dbReference type="Pfam" id="PF02922">
    <property type="entry name" value="CBM_48"/>
    <property type="match status" value="1"/>
</dbReference>
<organism evidence="10">
    <name type="scientific">Micromonas pusilla (strain CCMP1545)</name>
    <name type="common">Picoplanktonic green alga</name>
    <dbReference type="NCBI Taxonomy" id="564608"/>
    <lineage>
        <taxon>Eukaryota</taxon>
        <taxon>Viridiplantae</taxon>
        <taxon>Chlorophyta</taxon>
        <taxon>Mamiellophyceae</taxon>
        <taxon>Mamiellales</taxon>
        <taxon>Mamiellaceae</taxon>
        <taxon>Micromonas</taxon>
    </lineage>
</organism>
<dbReference type="OMA" id="WGRIDEN"/>
<dbReference type="InterPro" id="IPR006048">
    <property type="entry name" value="A-amylase/branching_C"/>
</dbReference>
<dbReference type="InterPro" id="IPR013780">
    <property type="entry name" value="Glyco_hydro_b"/>
</dbReference>
<evidence type="ECO:0000256" key="4">
    <source>
        <dbReference type="ARBA" id="ARBA00012541"/>
    </source>
</evidence>
<evidence type="ECO:0000259" key="8">
    <source>
        <dbReference type="SMART" id="SM00642"/>
    </source>
</evidence>
<dbReference type="SUPFAM" id="SSF51445">
    <property type="entry name" value="(Trans)glycosidases"/>
    <property type="match status" value="1"/>
</dbReference>
<dbReference type="PANTHER" id="PTHR43651:SF4">
    <property type="entry name" value="1,4-ALPHA-GLUCAN-BRANCHING ENZYME 3, CHLOROPLASTIC_AMYLOPLASTIC"/>
    <property type="match status" value="1"/>
</dbReference>